<name>A0A382WM50_9ZZZZ</name>
<gene>
    <name evidence="2" type="ORF">METZ01_LOCUS412052</name>
</gene>
<feature type="region of interest" description="Disordered" evidence="1">
    <location>
        <begin position="24"/>
        <end position="121"/>
    </location>
</feature>
<evidence type="ECO:0000256" key="1">
    <source>
        <dbReference type="SAM" id="MobiDB-lite"/>
    </source>
</evidence>
<reference evidence="2" key="1">
    <citation type="submission" date="2018-05" db="EMBL/GenBank/DDBJ databases">
        <authorList>
            <person name="Lanie J.A."/>
            <person name="Ng W.-L."/>
            <person name="Kazmierczak K.M."/>
            <person name="Andrzejewski T.M."/>
            <person name="Davidsen T.M."/>
            <person name="Wayne K.J."/>
            <person name="Tettelin H."/>
            <person name="Glass J.I."/>
            <person name="Rusch D."/>
            <person name="Podicherti R."/>
            <person name="Tsui H.-C.T."/>
            <person name="Winkler M.E."/>
        </authorList>
    </citation>
    <scope>NUCLEOTIDE SEQUENCE</scope>
</reference>
<evidence type="ECO:0000313" key="2">
    <source>
        <dbReference type="EMBL" id="SVD59198.1"/>
    </source>
</evidence>
<protein>
    <submittedName>
        <fullName evidence="2">Uncharacterized protein</fullName>
    </submittedName>
</protein>
<dbReference type="EMBL" id="UINC01160509">
    <property type="protein sequence ID" value="SVD59198.1"/>
    <property type="molecule type" value="Genomic_DNA"/>
</dbReference>
<feature type="compositionally biased region" description="Basic and acidic residues" evidence="1">
    <location>
        <begin position="58"/>
        <end position="72"/>
    </location>
</feature>
<dbReference type="AlphaFoldDB" id="A0A382WM50"/>
<sequence length="173" mass="18459">MVREILDEESAAAKAAKKAGLVHLGFGRYGPKKGGSITHVSKGGKLKSVGDDTDGGEPEDKPFGGDTGKDADFQGEPDDPSRARGRDDVPKEPLARGTKVTASWKGLSGEEQEIPDGQIEDVKYSDSGHEVSYVIRWNNGNNLIELPADKVKGEEPTSGNEKSSYFDDPADLS</sequence>
<organism evidence="2">
    <name type="scientific">marine metagenome</name>
    <dbReference type="NCBI Taxonomy" id="408172"/>
    <lineage>
        <taxon>unclassified sequences</taxon>
        <taxon>metagenomes</taxon>
        <taxon>ecological metagenomes</taxon>
    </lineage>
</organism>
<feature type="non-terminal residue" evidence="2">
    <location>
        <position position="173"/>
    </location>
</feature>
<feature type="compositionally biased region" description="Basic and acidic residues" evidence="1">
    <location>
        <begin position="79"/>
        <end position="94"/>
    </location>
</feature>
<feature type="region of interest" description="Disordered" evidence="1">
    <location>
        <begin position="148"/>
        <end position="173"/>
    </location>
</feature>
<proteinExistence type="predicted"/>
<accession>A0A382WM50</accession>